<keyword evidence="4" id="KW-0406">Ion transport</keyword>
<keyword evidence="1 4" id="KW-0812">Transmembrane</keyword>
<sequence>MDHGGHDGHSMPMPAAPVCKLHMLWNTQIENTCIVFRSWHISSLTTFLLSCLLIVALCVFHEWLRAAQKKLDYRIALSLASKSGLGGVRNGRRSPSPTGRVSPASGQRAEESGLLSGTPRLNPASQGVPVPLPSRILRASMYGATVFISFFLMLVFMTYNAYLIAAVVIGAALGHYIFGATINPDAILHDGGQDKGMACH</sequence>
<protein>
    <recommendedName>
        <fullName evidence="4">Copper transport protein</fullName>
    </recommendedName>
</protein>
<dbReference type="EMBL" id="JACGCI010000006">
    <property type="protein sequence ID" value="KAF6763324.1"/>
    <property type="molecule type" value="Genomic_DNA"/>
</dbReference>
<gene>
    <name evidence="6" type="ORF">DFP72DRAFT_801405</name>
</gene>
<keyword evidence="2 4" id="KW-1133">Transmembrane helix</keyword>
<organism evidence="6 7">
    <name type="scientific">Ephemerocybe angulata</name>
    <dbReference type="NCBI Taxonomy" id="980116"/>
    <lineage>
        <taxon>Eukaryota</taxon>
        <taxon>Fungi</taxon>
        <taxon>Dikarya</taxon>
        <taxon>Basidiomycota</taxon>
        <taxon>Agaricomycotina</taxon>
        <taxon>Agaricomycetes</taxon>
        <taxon>Agaricomycetidae</taxon>
        <taxon>Agaricales</taxon>
        <taxon>Agaricineae</taxon>
        <taxon>Psathyrellaceae</taxon>
        <taxon>Ephemerocybe</taxon>
    </lineage>
</organism>
<dbReference type="OrthoDB" id="161814at2759"/>
<name>A0A8H6MEY3_9AGAR</name>
<keyword evidence="3 4" id="KW-0472">Membrane</keyword>
<comment type="subcellular location">
    <subcellularLocation>
        <location evidence="4">Membrane</location>
        <topology evidence="4">Multi-pass membrane protein</topology>
    </subcellularLocation>
</comment>
<evidence type="ECO:0000256" key="3">
    <source>
        <dbReference type="ARBA" id="ARBA00023136"/>
    </source>
</evidence>
<dbReference type="GO" id="GO:0005375">
    <property type="term" value="F:copper ion transmembrane transporter activity"/>
    <property type="evidence" value="ECO:0007669"/>
    <property type="project" value="UniProtKB-UniRule"/>
</dbReference>
<evidence type="ECO:0000313" key="6">
    <source>
        <dbReference type="EMBL" id="KAF6763324.1"/>
    </source>
</evidence>
<evidence type="ECO:0000256" key="2">
    <source>
        <dbReference type="ARBA" id="ARBA00022989"/>
    </source>
</evidence>
<evidence type="ECO:0000313" key="7">
    <source>
        <dbReference type="Proteomes" id="UP000521943"/>
    </source>
</evidence>
<dbReference type="GO" id="GO:0016020">
    <property type="term" value="C:membrane"/>
    <property type="evidence" value="ECO:0007669"/>
    <property type="project" value="UniProtKB-SubCell"/>
</dbReference>
<dbReference type="AlphaFoldDB" id="A0A8H6MEY3"/>
<accession>A0A8H6MEY3</accession>
<comment type="caution">
    <text evidence="6">The sequence shown here is derived from an EMBL/GenBank/DDBJ whole genome shotgun (WGS) entry which is preliminary data.</text>
</comment>
<evidence type="ECO:0000256" key="4">
    <source>
        <dbReference type="RuleBase" id="RU367022"/>
    </source>
</evidence>
<keyword evidence="4" id="KW-0813">Transport</keyword>
<evidence type="ECO:0000256" key="5">
    <source>
        <dbReference type="SAM" id="MobiDB-lite"/>
    </source>
</evidence>
<reference evidence="6 7" key="1">
    <citation type="submission" date="2020-07" db="EMBL/GenBank/DDBJ databases">
        <title>Comparative genomics of pyrophilous fungi reveals a link between fire events and developmental genes.</title>
        <authorList>
            <consortium name="DOE Joint Genome Institute"/>
            <person name="Steindorff A.S."/>
            <person name="Carver A."/>
            <person name="Calhoun S."/>
            <person name="Stillman K."/>
            <person name="Liu H."/>
            <person name="Lipzen A."/>
            <person name="Pangilinan J."/>
            <person name="Labutti K."/>
            <person name="Bruns T.D."/>
            <person name="Grigoriev I.V."/>
        </authorList>
    </citation>
    <scope>NUCLEOTIDE SEQUENCE [LARGE SCALE GENOMIC DNA]</scope>
    <source>
        <strain evidence="6 7">CBS 144469</strain>
    </source>
</reference>
<dbReference type="PANTHER" id="PTHR12483">
    <property type="entry name" value="SOLUTE CARRIER FAMILY 31 COPPER TRANSPORTERS"/>
    <property type="match status" value="1"/>
</dbReference>
<evidence type="ECO:0000256" key="1">
    <source>
        <dbReference type="ARBA" id="ARBA00022692"/>
    </source>
</evidence>
<keyword evidence="7" id="KW-1185">Reference proteome</keyword>
<keyword evidence="4" id="KW-0186">Copper</keyword>
<feature type="transmembrane region" description="Helical" evidence="4">
    <location>
        <begin position="44"/>
        <end position="64"/>
    </location>
</feature>
<keyword evidence="4" id="KW-0187">Copper transport</keyword>
<dbReference type="Pfam" id="PF04145">
    <property type="entry name" value="Ctr"/>
    <property type="match status" value="1"/>
</dbReference>
<proteinExistence type="inferred from homology"/>
<dbReference type="PANTHER" id="PTHR12483:SF115">
    <property type="entry name" value="COPPER TRANSPORT PROTEIN"/>
    <property type="match status" value="1"/>
</dbReference>
<dbReference type="InterPro" id="IPR007274">
    <property type="entry name" value="Cop_transporter"/>
</dbReference>
<dbReference type="Proteomes" id="UP000521943">
    <property type="component" value="Unassembled WGS sequence"/>
</dbReference>
<feature type="region of interest" description="Disordered" evidence="5">
    <location>
        <begin position="84"/>
        <end position="126"/>
    </location>
</feature>
<comment type="similarity">
    <text evidence="4">Belongs to the copper transporter (Ctr) (TC 1.A.56) family. SLC31A subfamily.</text>
</comment>